<gene>
    <name evidence="1" type="ORF">OKA104_LOCUS26275</name>
</gene>
<organism evidence="1 2">
    <name type="scientific">Adineta steineri</name>
    <dbReference type="NCBI Taxonomy" id="433720"/>
    <lineage>
        <taxon>Eukaryota</taxon>
        <taxon>Metazoa</taxon>
        <taxon>Spiralia</taxon>
        <taxon>Gnathifera</taxon>
        <taxon>Rotifera</taxon>
        <taxon>Eurotatoria</taxon>
        <taxon>Bdelloidea</taxon>
        <taxon>Adinetida</taxon>
        <taxon>Adinetidae</taxon>
        <taxon>Adineta</taxon>
    </lineage>
</organism>
<protein>
    <submittedName>
        <fullName evidence="1">Uncharacterized protein</fullName>
    </submittedName>
</protein>
<sequence length="156" mass="17681">MSNSIIQKKTRVKSLATSDVKKKFINNKWRRICSVENCERQSQRRGLCARHLSGRKNPQQLLENSEVLYHNATDSFLLNNNLITQNISNQSKNASSTTIHTSQIESTIIPCSTSEHTQYSGKYIAYAYTTDNNRSSITIAPSGKYISAFSFQQEIL</sequence>
<evidence type="ECO:0000313" key="1">
    <source>
        <dbReference type="EMBL" id="CAF3939082.1"/>
    </source>
</evidence>
<reference evidence="1" key="1">
    <citation type="submission" date="2021-02" db="EMBL/GenBank/DDBJ databases">
        <authorList>
            <person name="Nowell W R."/>
        </authorList>
    </citation>
    <scope>NUCLEOTIDE SEQUENCE</scope>
</reference>
<dbReference type="Proteomes" id="UP000663881">
    <property type="component" value="Unassembled WGS sequence"/>
</dbReference>
<dbReference type="EMBL" id="CAJOAY010002286">
    <property type="protein sequence ID" value="CAF3939082.1"/>
    <property type="molecule type" value="Genomic_DNA"/>
</dbReference>
<dbReference type="AlphaFoldDB" id="A0A819K371"/>
<accession>A0A819K371</accession>
<proteinExistence type="predicted"/>
<comment type="caution">
    <text evidence="1">The sequence shown here is derived from an EMBL/GenBank/DDBJ whole genome shotgun (WGS) entry which is preliminary data.</text>
</comment>
<name>A0A819K371_9BILA</name>
<evidence type="ECO:0000313" key="2">
    <source>
        <dbReference type="Proteomes" id="UP000663881"/>
    </source>
</evidence>